<accession>A0A2I1HXN3</accession>
<protein>
    <submittedName>
        <fullName evidence="1">Uncharacterized protein</fullName>
    </submittedName>
</protein>
<sequence length="161" mass="17764">MDPAAIITTLTNSAALRADITSDTYHITCETDTATSIHIDLSSQSVTSTDDDKKTTVSTPSAAVFCFAIVFRLAPLWRQAEGLKTIRGMHTFSNLETEWILCRETPEHPRFLFRHVNDPSLVFSTTNPNMDAVITKASSLDLSALLTAYTQPEPSHVYALM</sequence>
<dbReference type="AlphaFoldDB" id="A0A2I1HXN3"/>
<dbReference type="EMBL" id="PKKM01000021">
    <property type="protein sequence ID" value="PKY63649.1"/>
    <property type="molecule type" value="Genomic_DNA"/>
</dbReference>
<name>A0A2I1HXN3_9ACTO</name>
<dbReference type="RefSeq" id="WP_101602494.1">
    <property type="nucleotide sequence ID" value="NZ_PKKM01000021.1"/>
</dbReference>
<organism evidence="1 2">
    <name type="scientific">Schaalia odontolytica</name>
    <dbReference type="NCBI Taxonomy" id="1660"/>
    <lineage>
        <taxon>Bacteria</taxon>
        <taxon>Bacillati</taxon>
        <taxon>Actinomycetota</taxon>
        <taxon>Actinomycetes</taxon>
        <taxon>Actinomycetales</taxon>
        <taxon>Actinomycetaceae</taxon>
        <taxon>Schaalia</taxon>
    </lineage>
</organism>
<comment type="caution">
    <text evidence="1">The sequence shown here is derived from an EMBL/GenBank/DDBJ whole genome shotgun (WGS) entry which is preliminary data.</text>
</comment>
<reference evidence="1 2" key="1">
    <citation type="submission" date="2017-12" db="EMBL/GenBank/DDBJ databases">
        <title>Phylogenetic diversity of female urinary microbiome.</title>
        <authorList>
            <person name="Thomas-White K."/>
            <person name="Wolfe A.J."/>
        </authorList>
    </citation>
    <scope>NUCLEOTIDE SEQUENCE [LARGE SCALE GENOMIC DNA]</scope>
    <source>
        <strain evidence="1 2">UMB0018</strain>
    </source>
</reference>
<evidence type="ECO:0000313" key="1">
    <source>
        <dbReference type="EMBL" id="PKY63649.1"/>
    </source>
</evidence>
<gene>
    <name evidence="1" type="ORF">CYJ22_09915</name>
</gene>
<evidence type="ECO:0000313" key="2">
    <source>
        <dbReference type="Proteomes" id="UP000234198"/>
    </source>
</evidence>
<proteinExistence type="predicted"/>
<dbReference type="Proteomes" id="UP000234198">
    <property type="component" value="Unassembled WGS sequence"/>
</dbReference>